<evidence type="ECO:0000256" key="8">
    <source>
        <dbReference type="ARBA" id="ARBA00023067"/>
    </source>
</evidence>
<evidence type="ECO:0000256" key="10">
    <source>
        <dbReference type="ARBA" id="ARBA00023306"/>
    </source>
</evidence>
<dbReference type="OMA" id="THNKIAM"/>
<name>A7TQR4_VANPO</name>
<dbReference type="SUPFAM" id="SSF52540">
    <property type="entry name" value="P-loop containing nucleoside triphosphate hydrolases"/>
    <property type="match status" value="2"/>
</dbReference>
<dbReference type="InterPro" id="IPR027120">
    <property type="entry name" value="Smc2_ABC"/>
</dbReference>
<keyword evidence="9 11" id="KW-0539">Nucleus</keyword>
<dbReference type="Pfam" id="PF02463">
    <property type="entry name" value="SMC_N"/>
    <property type="match status" value="2"/>
</dbReference>
<comment type="similarity">
    <text evidence="2">Belongs to the SMC family. SMC2 subfamily.</text>
</comment>
<dbReference type="GO" id="GO:0070058">
    <property type="term" value="P:tRNA gene clustering"/>
    <property type="evidence" value="ECO:0007669"/>
    <property type="project" value="EnsemblFungi"/>
</dbReference>
<dbReference type="PANTHER" id="PTHR43977">
    <property type="entry name" value="STRUCTURAL MAINTENANCE OF CHROMOSOMES PROTEIN 3"/>
    <property type="match status" value="1"/>
</dbReference>
<sequence>MKVEELIIDGFKSYATRTVISDWDPQFNAITGLNGSGKSNILDAICFVLGISSMATVRASNLQDLIYKRGQAGVTKASVTIVFDNSDKSNAPIGFESSPTISVTRQVALGGTSKYLINGHRAPQQSVLHLFQSVQLNINNPNFLIMQGKITKVLNMKPTEILSLIEEAAGTKMFEDRREKAERTMGKKEAKLQENRTLLNEEIEPKLEKLRSEKRIFLEFQETQKDLEETHRVVSAFDYNYLVQKQTSVVETLQTSENRIIELKELITKVTDELGSLNEDLEQIQVQKKNELDKNGKLAKLESNESKLMNEISRLKTSYKISEDNLSDTLSKLKSKGKNLEANKQELSNKSKMFEKIEEEYKGINIQLDEYKQTYKKKEELLSTLSTGISSTGGTDGGYSAQLNNAKTKLNEANVSIKKSNIKIEALQRELASNEPKMESAKKDLEISLKQIKQYEEQCSQIQLKIKEHGYDAETVKELKQKKIAIEQQLNKIERENEYLKRKVANIDFTYTKPTGDFQEQSVKGVAARLFHLNENNYSSATALQVCAGGRLYNVVVDNEKTASQLLQRGRLRKRVTIIPLNKIMARKLNDKTLNIAKEISPGNVELALNLIGYEEDVAKAMEFIFGSSLICKDAETAKKVTFHPQVRTRSITLQGDVYDPEGTLSGGSRNMNSSLLVDIQKYNEASKQTYVLQEELSVIQERLVALERVYEGTRVLQNEYNLLKHKLRLAQRNLDSNSSTQVMKRNEEIYQELAVCNNEITTNNELVLKFGNEIKQIERDMKEFSKDKGSKLKELKNELESLGKQIENQEVIAESKSDLFQNLQLETEQLSNEIQADEHYIEQTSVSKKSLEEELETISTQLKEIENELQLVQDQLSEEKKRLLDIDEEAADLANIIKSKSEIKSNSELELQKLTHDLTKFKNSTSGINEKIKQLADENEWLSDETFVAGIIKQNKGIDIESYRERNEQLLGRFNDMKRKVNPNIMAMIENVEKKETALKTMIKTIERDKVKIQETIEKLNEYKRDTLIKTWTKVNEDFGNIFADLLPNSFAKLVPSEGKDVTEGLEVKVKLGSIWKESLVELSGGQRSLIALSLIMALLQFRPAPMYILDEVDAALDLSHTQNIGHLIKTRFKGSQFIVVSLKEGMFTNANRVFRTRFQDGTSVVSVMQ</sequence>
<dbReference type="eggNOG" id="KOG0933">
    <property type="taxonomic scope" value="Eukaryota"/>
</dbReference>
<evidence type="ECO:0000256" key="7">
    <source>
        <dbReference type="ARBA" id="ARBA00023054"/>
    </source>
</evidence>
<dbReference type="InterPro" id="IPR027417">
    <property type="entry name" value="P-loop_NTPase"/>
</dbReference>
<dbReference type="InterPro" id="IPR036277">
    <property type="entry name" value="SMC_hinge_sf"/>
</dbReference>
<dbReference type="GO" id="GO:0051301">
    <property type="term" value="P:cell division"/>
    <property type="evidence" value="ECO:0007669"/>
    <property type="project" value="UniProtKB-KW"/>
</dbReference>
<dbReference type="Gene3D" id="3.40.50.300">
    <property type="entry name" value="P-loop containing nucleotide triphosphate hydrolases"/>
    <property type="match status" value="2"/>
</dbReference>
<dbReference type="GO" id="GO:0000796">
    <property type="term" value="C:condensin complex"/>
    <property type="evidence" value="ECO:0007669"/>
    <property type="project" value="EnsemblFungi"/>
</dbReference>
<dbReference type="EMBL" id="DS480462">
    <property type="protein sequence ID" value="EDO15409.1"/>
    <property type="molecule type" value="Genomic_DNA"/>
</dbReference>
<protein>
    <recommendedName>
        <fullName evidence="11">Structural maintenance of chromosomes protein</fullName>
    </recommendedName>
</protein>
<dbReference type="GeneID" id="5543488"/>
<gene>
    <name evidence="14" type="ORF">Kpol_1063p20</name>
</gene>
<dbReference type="GO" id="GO:1990814">
    <property type="term" value="F:DNA/DNA annealing activity"/>
    <property type="evidence" value="ECO:0007669"/>
    <property type="project" value="EnsemblFungi"/>
</dbReference>
<keyword evidence="5" id="KW-0498">Mitosis</keyword>
<dbReference type="CDD" id="cd03273">
    <property type="entry name" value="ABC_SMC2_euk"/>
    <property type="match status" value="1"/>
</dbReference>
<dbReference type="FunFam" id="3.40.50.300:FF:000385">
    <property type="entry name" value="Structural maintenance of chromosomes 2"/>
    <property type="match status" value="1"/>
</dbReference>
<evidence type="ECO:0000256" key="3">
    <source>
        <dbReference type="ARBA" id="ARBA00022618"/>
    </source>
</evidence>
<dbReference type="Proteomes" id="UP000000267">
    <property type="component" value="Unassembled WGS sequence"/>
</dbReference>
<feature type="coiled-coil region" evidence="12">
    <location>
        <begin position="961"/>
        <end position="1027"/>
    </location>
</feature>
<dbReference type="HOGENOM" id="CLU_001042_9_0_1"/>
<dbReference type="SMART" id="SM00968">
    <property type="entry name" value="SMC_hinge"/>
    <property type="match status" value="1"/>
</dbReference>
<keyword evidence="8" id="KW-0226">DNA condensation</keyword>
<dbReference type="InParanoid" id="A7TQR4"/>
<dbReference type="GO" id="GO:0007076">
    <property type="term" value="P:mitotic chromosome condensation"/>
    <property type="evidence" value="ECO:0007669"/>
    <property type="project" value="EnsemblFungi"/>
</dbReference>
<evidence type="ECO:0000313" key="15">
    <source>
        <dbReference type="Proteomes" id="UP000000267"/>
    </source>
</evidence>
<dbReference type="InterPro" id="IPR010935">
    <property type="entry name" value="SMC_hinge"/>
</dbReference>
<feature type="coiled-coil region" evidence="12">
    <location>
        <begin position="786"/>
        <end position="890"/>
    </location>
</feature>
<dbReference type="GO" id="GO:0005524">
    <property type="term" value="F:ATP binding"/>
    <property type="evidence" value="ECO:0007669"/>
    <property type="project" value="UniProtKB-KW"/>
</dbReference>
<dbReference type="GO" id="GO:0003680">
    <property type="term" value="F:minor groove of adenine-thymine-rich DNA binding"/>
    <property type="evidence" value="ECO:0007669"/>
    <property type="project" value="EnsemblFungi"/>
</dbReference>
<evidence type="ECO:0000256" key="1">
    <source>
        <dbReference type="ARBA" id="ARBA00004123"/>
    </source>
</evidence>
<proteinExistence type="inferred from homology"/>
<evidence type="ECO:0000256" key="11">
    <source>
        <dbReference type="PIRNR" id="PIRNR005719"/>
    </source>
</evidence>
<dbReference type="GO" id="GO:0000776">
    <property type="term" value="C:kinetochore"/>
    <property type="evidence" value="ECO:0007669"/>
    <property type="project" value="EnsemblFungi"/>
</dbReference>
<evidence type="ECO:0000256" key="2">
    <source>
        <dbReference type="ARBA" id="ARBA00005231"/>
    </source>
</evidence>
<evidence type="ECO:0000256" key="4">
    <source>
        <dbReference type="ARBA" id="ARBA00022741"/>
    </source>
</evidence>
<dbReference type="AlphaFoldDB" id="A7TQR4"/>
<dbReference type="Pfam" id="PF06470">
    <property type="entry name" value="SMC_hinge"/>
    <property type="match status" value="1"/>
</dbReference>
<organism evidence="15">
    <name type="scientific">Vanderwaltozyma polyspora (strain ATCC 22028 / DSM 70294 / BCRC 21397 / CBS 2163 / NBRC 10782 / NRRL Y-8283 / UCD 57-17)</name>
    <name type="common">Kluyveromyces polysporus</name>
    <dbReference type="NCBI Taxonomy" id="436907"/>
    <lineage>
        <taxon>Eukaryota</taxon>
        <taxon>Fungi</taxon>
        <taxon>Dikarya</taxon>
        <taxon>Ascomycota</taxon>
        <taxon>Saccharomycotina</taxon>
        <taxon>Saccharomycetes</taxon>
        <taxon>Saccharomycetales</taxon>
        <taxon>Saccharomycetaceae</taxon>
        <taxon>Vanderwaltozyma</taxon>
    </lineage>
</organism>
<keyword evidence="4" id="KW-0547">Nucleotide-binding</keyword>
<keyword evidence="6" id="KW-0067">ATP-binding</keyword>
<evidence type="ECO:0000256" key="5">
    <source>
        <dbReference type="ARBA" id="ARBA00022776"/>
    </source>
</evidence>
<keyword evidence="3" id="KW-0132">Cell division</keyword>
<evidence type="ECO:0000256" key="9">
    <source>
        <dbReference type="ARBA" id="ARBA00023242"/>
    </source>
</evidence>
<dbReference type="STRING" id="436907.A7TQR4"/>
<evidence type="ECO:0000259" key="13">
    <source>
        <dbReference type="SMART" id="SM00968"/>
    </source>
</evidence>
<dbReference type="PIRSF" id="PIRSF005719">
    <property type="entry name" value="SMC"/>
    <property type="match status" value="1"/>
</dbReference>
<keyword evidence="10" id="KW-0131">Cell cycle</keyword>
<dbReference type="GO" id="GO:0034506">
    <property type="term" value="C:chromosome, centromeric core domain"/>
    <property type="evidence" value="ECO:0007669"/>
    <property type="project" value="EnsemblFungi"/>
</dbReference>
<keyword evidence="15" id="KW-1185">Reference proteome</keyword>
<dbReference type="GO" id="GO:1903342">
    <property type="term" value="P:negative regulation of meiotic DNA double-strand break formation"/>
    <property type="evidence" value="ECO:0007669"/>
    <property type="project" value="EnsemblFungi"/>
</dbReference>
<keyword evidence="7 12" id="KW-0175">Coiled coil</keyword>
<dbReference type="GO" id="GO:0003682">
    <property type="term" value="F:chromatin binding"/>
    <property type="evidence" value="ECO:0007669"/>
    <property type="project" value="EnsemblFungi"/>
</dbReference>
<dbReference type="KEGG" id="vpo:Kpol_1063p20"/>
<dbReference type="GO" id="GO:0003690">
    <property type="term" value="F:double-stranded DNA binding"/>
    <property type="evidence" value="ECO:0007669"/>
    <property type="project" value="EnsemblFungi"/>
</dbReference>
<dbReference type="GO" id="GO:0005737">
    <property type="term" value="C:cytoplasm"/>
    <property type="evidence" value="ECO:0007669"/>
    <property type="project" value="EnsemblFungi"/>
</dbReference>
<accession>A7TQR4</accession>
<dbReference type="GO" id="GO:0005730">
    <property type="term" value="C:nucleolus"/>
    <property type="evidence" value="ECO:0007669"/>
    <property type="project" value="EnsemblFungi"/>
</dbReference>
<dbReference type="RefSeq" id="XP_001643267.1">
    <property type="nucleotide sequence ID" value="XM_001643217.1"/>
</dbReference>
<feature type="domain" description="SMC hinge" evidence="13">
    <location>
        <begin position="521"/>
        <end position="642"/>
    </location>
</feature>
<evidence type="ECO:0000256" key="12">
    <source>
        <dbReference type="SAM" id="Coils"/>
    </source>
</evidence>
<dbReference type="FunCoup" id="A7TQR4">
    <property type="interactions" value="1141"/>
</dbReference>
<feature type="coiled-coil region" evidence="12">
    <location>
        <begin position="253"/>
        <end position="503"/>
    </location>
</feature>
<evidence type="ECO:0000256" key="6">
    <source>
        <dbReference type="ARBA" id="ARBA00022840"/>
    </source>
</evidence>
<dbReference type="OrthoDB" id="10255539at2759"/>
<reference evidence="14 15" key="1">
    <citation type="journal article" date="2007" name="Proc. Natl. Acad. Sci. U.S.A.">
        <title>Independent sorting-out of thousands of duplicated gene pairs in two yeast species descended from a whole-genome duplication.</title>
        <authorList>
            <person name="Scannell D.R."/>
            <person name="Frank A.C."/>
            <person name="Conant G.C."/>
            <person name="Byrne K.P."/>
            <person name="Woolfit M."/>
            <person name="Wolfe K.H."/>
        </authorList>
    </citation>
    <scope>NUCLEOTIDE SEQUENCE [LARGE SCALE GENOMIC DNA]</scope>
    <source>
        <strain evidence="15">ATCC 22028 / DSM 70294 / BCRC 21397 / CBS 2163 / NBRC 10782 / NRRL Y-8283 / UCD 57-17</strain>
    </source>
</reference>
<evidence type="ECO:0000313" key="14">
    <source>
        <dbReference type="EMBL" id="EDO15409.1"/>
    </source>
</evidence>
<dbReference type="Gene3D" id="1.20.1060.20">
    <property type="match status" value="1"/>
</dbReference>
<comment type="subcellular location">
    <subcellularLocation>
        <location evidence="1 11">Nucleus</location>
    </subcellularLocation>
</comment>
<dbReference type="GO" id="GO:0070550">
    <property type="term" value="P:rDNA chromatin condensation"/>
    <property type="evidence" value="ECO:0007669"/>
    <property type="project" value="EnsemblFungi"/>
</dbReference>
<dbReference type="InterPro" id="IPR024704">
    <property type="entry name" value="SMC"/>
</dbReference>
<dbReference type="GO" id="GO:0016887">
    <property type="term" value="F:ATP hydrolysis activity"/>
    <property type="evidence" value="ECO:0007669"/>
    <property type="project" value="EnsemblFungi"/>
</dbReference>
<dbReference type="FunFam" id="3.40.50.300:FF:000278">
    <property type="entry name" value="Structural maintenance of chromosomes 2"/>
    <property type="match status" value="1"/>
</dbReference>
<dbReference type="SUPFAM" id="SSF75553">
    <property type="entry name" value="Smc hinge domain"/>
    <property type="match status" value="1"/>
</dbReference>
<dbReference type="GO" id="GO:0000791">
    <property type="term" value="C:euchromatin"/>
    <property type="evidence" value="ECO:0007669"/>
    <property type="project" value="EnsemblFungi"/>
</dbReference>
<dbReference type="Gene3D" id="3.30.70.1620">
    <property type="match status" value="1"/>
</dbReference>
<dbReference type="InterPro" id="IPR003395">
    <property type="entry name" value="RecF/RecN/SMC_N"/>
</dbReference>